<keyword evidence="1" id="KW-0812">Transmembrane</keyword>
<proteinExistence type="predicted"/>
<organism evidence="2 3">
    <name type="scientific">Mytilus coruscus</name>
    <name type="common">Sea mussel</name>
    <dbReference type="NCBI Taxonomy" id="42192"/>
    <lineage>
        <taxon>Eukaryota</taxon>
        <taxon>Metazoa</taxon>
        <taxon>Spiralia</taxon>
        <taxon>Lophotrochozoa</taxon>
        <taxon>Mollusca</taxon>
        <taxon>Bivalvia</taxon>
        <taxon>Autobranchia</taxon>
        <taxon>Pteriomorphia</taxon>
        <taxon>Mytilida</taxon>
        <taxon>Mytiloidea</taxon>
        <taxon>Mytilidae</taxon>
        <taxon>Mytilinae</taxon>
        <taxon>Mytilus</taxon>
    </lineage>
</organism>
<gene>
    <name evidence="2" type="ORF">MCOR_48179</name>
</gene>
<keyword evidence="3" id="KW-1185">Reference proteome</keyword>
<keyword evidence="1" id="KW-1133">Transmembrane helix</keyword>
<sequence>MRQQCFKKNGNEKECKTERHKYAENNSNNNLSIQIFFVFCSTSTGFIDQKILTYMFMAVAGALLVIIGLCLCLVCVCWKRHVSSKKKKKIAALSSAVPLTQFPIIQENGSVSEITNGYEYEVIDDTKLEREIPVIQVIDDTKLEREIPVIQVIDDTKLEREIPVIQHDYISVESSNNNSEVCGTDSDGYLHPYHSLVSVNSISSNGVDDKNNENIYEEKSYLELSVEQECKNEVQQNENCELVNNETVGKKEDEIMYDVPKNTKSSGDKVIFM</sequence>
<dbReference type="AlphaFoldDB" id="A0A6J8E7M2"/>
<keyword evidence="1" id="KW-0472">Membrane</keyword>
<dbReference type="Proteomes" id="UP000507470">
    <property type="component" value="Unassembled WGS sequence"/>
</dbReference>
<protein>
    <submittedName>
        <fullName evidence="2">Uncharacterized protein</fullName>
    </submittedName>
</protein>
<name>A0A6J8E7M2_MYTCO</name>
<evidence type="ECO:0000256" key="1">
    <source>
        <dbReference type="SAM" id="Phobius"/>
    </source>
</evidence>
<evidence type="ECO:0000313" key="2">
    <source>
        <dbReference type="EMBL" id="CAC5415485.1"/>
    </source>
</evidence>
<dbReference type="EMBL" id="CACVKT020008444">
    <property type="protein sequence ID" value="CAC5415485.1"/>
    <property type="molecule type" value="Genomic_DNA"/>
</dbReference>
<reference evidence="2 3" key="1">
    <citation type="submission" date="2020-06" db="EMBL/GenBank/DDBJ databases">
        <authorList>
            <person name="Li R."/>
            <person name="Bekaert M."/>
        </authorList>
    </citation>
    <scope>NUCLEOTIDE SEQUENCE [LARGE SCALE GENOMIC DNA]</scope>
    <source>
        <strain evidence="3">wild</strain>
    </source>
</reference>
<accession>A0A6J8E7M2</accession>
<feature type="transmembrane region" description="Helical" evidence="1">
    <location>
        <begin position="53"/>
        <end position="78"/>
    </location>
</feature>
<feature type="transmembrane region" description="Helical" evidence="1">
    <location>
        <begin position="29"/>
        <end position="47"/>
    </location>
</feature>
<evidence type="ECO:0000313" key="3">
    <source>
        <dbReference type="Proteomes" id="UP000507470"/>
    </source>
</evidence>